<evidence type="ECO:0000313" key="10">
    <source>
        <dbReference type="Proteomes" id="UP000198644"/>
    </source>
</evidence>
<dbReference type="Pfam" id="PF05231">
    <property type="entry name" value="MASE1"/>
    <property type="match status" value="1"/>
</dbReference>
<feature type="transmembrane region" description="Helical" evidence="6">
    <location>
        <begin position="12"/>
        <end position="31"/>
    </location>
</feature>
<feature type="transmembrane region" description="Helical" evidence="6">
    <location>
        <begin position="200"/>
        <end position="216"/>
    </location>
</feature>
<dbReference type="PANTHER" id="PTHR33121">
    <property type="entry name" value="CYCLIC DI-GMP PHOSPHODIESTERASE PDEF"/>
    <property type="match status" value="1"/>
</dbReference>
<evidence type="ECO:0000259" key="7">
    <source>
        <dbReference type="PROSITE" id="PS50883"/>
    </source>
</evidence>
<dbReference type="InterPro" id="IPR000160">
    <property type="entry name" value="GGDEF_dom"/>
</dbReference>
<dbReference type="Pfam" id="PF00990">
    <property type="entry name" value="GGDEF"/>
    <property type="match status" value="1"/>
</dbReference>
<keyword evidence="10" id="KW-1185">Reference proteome</keyword>
<evidence type="ECO:0000259" key="8">
    <source>
        <dbReference type="PROSITE" id="PS50887"/>
    </source>
</evidence>
<dbReference type="SMART" id="SM00267">
    <property type="entry name" value="GGDEF"/>
    <property type="match status" value="1"/>
</dbReference>
<feature type="transmembrane region" description="Helical" evidence="6">
    <location>
        <begin position="158"/>
        <end position="180"/>
    </location>
</feature>
<dbReference type="InterPro" id="IPR035919">
    <property type="entry name" value="EAL_sf"/>
</dbReference>
<feature type="transmembrane region" description="Helical" evidence="6">
    <location>
        <begin position="123"/>
        <end position="146"/>
    </location>
</feature>
<feature type="transmembrane region" description="Helical" evidence="6">
    <location>
        <begin position="51"/>
        <end position="75"/>
    </location>
</feature>
<evidence type="ECO:0000256" key="3">
    <source>
        <dbReference type="ARBA" id="ARBA00022692"/>
    </source>
</evidence>
<evidence type="ECO:0000256" key="6">
    <source>
        <dbReference type="SAM" id="Phobius"/>
    </source>
</evidence>
<dbReference type="PROSITE" id="PS50887">
    <property type="entry name" value="GGDEF"/>
    <property type="match status" value="1"/>
</dbReference>
<dbReference type="EMBL" id="FOYW01000001">
    <property type="protein sequence ID" value="SFR67486.1"/>
    <property type="molecule type" value="Genomic_DNA"/>
</dbReference>
<feature type="domain" description="GGDEF" evidence="8">
    <location>
        <begin position="347"/>
        <end position="476"/>
    </location>
</feature>
<evidence type="ECO:0000256" key="5">
    <source>
        <dbReference type="ARBA" id="ARBA00023136"/>
    </source>
</evidence>
<dbReference type="InterPro" id="IPR029787">
    <property type="entry name" value="Nucleotide_cyclase"/>
</dbReference>
<reference evidence="10" key="1">
    <citation type="submission" date="2016-10" db="EMBL/GenBank/DDBJ databases">
        <authorList>
            <person name="Varghese N."/>
            <person name="Submissions S."/>
        </authorList>
    </citation>
    <scope>NUCLEOTIDE SEQUENCE [LARGE SCALE GENOMIC DNA]</scope>
    <source>
        <strain evidence="10">CGMCC 1.9167</strain>
    </source>
</reference>
<dbReference type="GO" id="GO:0071111">
    <property type="term" value="F:cyclic-guanylate-specific phosphodiesterase activity"/>
    <property type="evidence" value="ECO:0007669"/>
    <property type="project" value="InterPro"/>
</dbReference>
<dbReference type="SMART" id="SM00052">
    <property type="entry name" value="EAL"/>
    <property type="match status" value="1"/>
</dbReference>
<feature type="transmembrane region" description="Helical" evidence="6">
    <location>
        <begin position="278"/>
        <end position="300"/>
    </location>
</feature>
<dbReference type="SUPFAM" id="SSF141868">
    <property type="entry name" value="EAL domain-like"/>
    <property type="match status" value="1"/>
</dbReference>
<dbReference type="PROSITE" id="PS50883">
    <property type="entry name" value="EAL"/>
    <property type="match status" value="1"/>
</dbReference>
<protein>
    <submittedName>
        <fullName evidence="9">EAL domain, c-di-GMP-specific phosphodiesterase class I (Or its enzymatically inactive variant)</fullName>
    </submittedName>
</protein>
<name>A0A1I6IL91_9GAMM</name>
<dbReference type="AlphaFoldDB" id="A0A1I6IL91"/>
<evidence type="ECO:0000256" key="4">
    <source>
        <dbReference type="ARBA" id="ARBA00022989"/>
    </source>
</evidence>
<organism evidence="9 10">
    <name type="scientific">Marinobacter daqiaonensis</name>
    <dbReference type="NCBI Taxonomy" id="650891"/>
    <lineage>
        <taxon>Bacteria</taxon>
        <taxon>Pseudomonadati</taxon>
        <taxon>Pseudomonadota</taxon>
        <taxon>Gammaproteobacteria</taxon>
        <taxon>Pseudomonadales</taxon>
        <taxon>Marinobacteraceae</taxon>
        <taxon>Marinobacter</taxon>
    </lineage>
</organism>
<gene>
    <name evidence="9" type="ORF">SAMN05216203_2441</name>
</gene>
<evidence type="ECO:0000256" key="1">
    <source>
        <dbReference type="ARBA" id="ARBA00004651"/>
    </source>
</evidence>
<dbReference type="PANTHER" id="PTHR33121:SF23">
    <property type="entry name" value="CYCLIC DI-GMP PHOSPHODIESTERASE PDEB"/>
    <property type="match status" value="1"/>
</dbReference>
<accession>A0A1I6IL91</accession>
<dbReference type="CDD" id="cd01948">
    <property type="entry name" value="EAL"/>
    <property type="match status" value="1"/>
</dbReference>
<keyword evidence="2" id="KW-1003">Cell membrane</keyword>
<proteinExistence type="predicted"/>
<feature type="domain" description="EAL" evidence="7">
    <location>
        <begin position="487"/>
        <end position="742"/>
    </location>
</feature>
<feature type="transmembrane region" description="Helical" evidence="6">
    <location>
        <begin position="247"/>
        <end position="266"/>
    </location>
</feature>
<sequence>MMSVTQPLAGTRSILAPGLILALTLIASAELSRTLTVPGEAISAIWPPSGIMLGACLALGSRFLLLLVPALWLWMVGFQDYAPGTGMLVALGQGSGTLAGCWLIRRFWKDNRHVRPVVSQLMLYIRGAVIGGGLSSLVGALVLFRLESPPVMFHDLWLVYWLFDGLGIILFAPATFLILVNEQRFLSDLRCELRRPAIRWWLALAGTLSILALGFSRLTNEAYAPAIGFAYFPLLCWAVLQTRASLTALVIPLFALLYVAFSLHGLAGFPDVRTITDLVGILLVLMGLVIFAQMIAATSLERTRLLQSFRQQANTDFLTGLGNDRALSQMLEARFTRQGQWRASPDWLVYLQVLDFDQLGDLLGYRSTRKLETLLAECLKEAVGPDAMPSRIGDGVYAFVLHSVDMESIRRQVESVYQKFNDQMFAAGDHDTRIRVAAGVIPLDQHARDHNQQLSAVIQAAQLARHDLHRVMIIEDVAGFMARRGELTQRMEVLKRALSEERLELFAQPIRPLGPEPELLSYEILLRLRTESGELLGPGQFLPAAEAFGFMMEIDQWVISRTLRMLADNPEWLAMTRKCSINIAGTTLSSGDIAGFVAAQLEATGVPAGCLSFEITETEQIRRLDVARTVVSEFRRQGCSVSLDDFGTGLATFDYLKSFELDYVKIDGAFIRELETDPYDRSIVRSICEVAGEMGLQTIAEFVEGENVVAMLRELGVDYGQGFGLGRPEPLAAIFAVGSGNTRTITA</sequence>
<dbReference type="STRING" id="650891.SAMN05216203_2441"/>
<comment type="subcellular location">
    <subcellularLocation>
        <location evidence="1">Cell membrane</location>
        <topology evidence="1">Multi-pass membrane protein</topology>
    </subcellularLocation>
</comment>
<keyword evidence="5 6" id="KW-0472">Membrane</keyword>
<feature type="transmembrane region" description="Helical" evidence="6">
    <location>
        <begin position="81"/>
        <end position="103"/>
    </location>
</feature>
<dbReference type="Gene3D" id="3.30.70.270">
    <property type="match status" value="1"/>
</dbReference>
<dbReference type="Proteomes" id="UP000198644">
    <property type="component" value="Unassembled WGS sequence"/>
</dbReference>
<dbReference type="InterPro" id="IPR001633">
    <property type="entry name" value="EAL_dom"/>
</dbReference>
<evidence type="ECO:0000313" key="9">
    <source>
        <dbReference type="EMBL" id="SFR67486.1"/>
    </source>
</evidence>
<keyword evidence="4 6" id="KW-1133">Transmembrane helix</keyword>
<dbReference type="SUPFAM" id="SSF55073">
    <property type="entry name" value="Nucleotide cyclase"/>
    <property type="match status" value="1"/>
</dbReference>
<dbReference type="OrthoDB" id="9816034at2"/>
<dbReference type="Pfam" id="PF00563">
    <property type="entry name" value="EAL"/>
    <property type="match status" value="1"/>
</dbReference>
<dbReference type="RefSeq" id="WP_092012762.1">
    <property type="nucleotide sequence ID" value="NZ_FOYW01000001.1"/>
</dbReference>
<dbReference type="InterPro" id="IPR043128">
    <property type="entry name" value="Rev_trsase/Diguanyl_cyclase"/>
</dbReference>
<dbReference type="InterPro" id="IPR007895">
    <property type="entry name" value="MASE1"/>
</dbReference>
<dbReference type="GO" id="GO:0005886">
    <property type="term" value="C:plasma membrane"/>
    <property type="evidence" value="ECO:0007669"/>
    <property type="project" value="UniProtKB-SubCell"/>
</dbReference>
<dbReference type="Gene3D" id="3.20.20.450">
    <property type="entry name" value="EAL domain"/>
    <property type="match status" value="1"/>
</dbReference>
<keyword evidence="3 6" id="KW-0812">Transmembrane</keyword>
<evidence type="ECO:0000256" key="2">
    <source>
        <dbReference type="ARBA" id="ARBA00022475"/>
    </source>
</evidence>
<dbReference type="InterPro" id="IPR050706">
    <property type="entry name" value="Cyclic-di-GMP_PDE-like"/>
</dbReference>
<feature type="transmembrane region" description="Helical" evidence="6">
    <location>
        <begin position="222"/>
        <end position="240"/>
    </location>
</feature>